<dbReference type="PANTHER" id="PTHR45398">
    <property type="match status" value="1"/>
</dbReference>
<dbReference type="InterPro" id="IPR023213">
    <property type="entry name" value="CAT-like_dom_sf"/>
</dbReference>
<gene>
    <name evidence="6" type="ORF">N0V83_001955</name>
</gene>
<proteinExistence type="inferred from homology"/>
<dbReference type="InterPro" id="IPR001242">
    <property type="entry name" value="Condensation_dom"/>
</dbReference>
<dbReference type="Proteomes" id="UP001140560">
    <property type="component" value="Unassembled WGS sequence"/>
</dbReference>
<evidence type="ECO:0000313" key="6">
    <source>
        <dbReference type="EMBL" id="KAJ4374877.1"/>
    </source>
</evidence>
<sequence>MQVVGQCRKEGMSLGVQEVLRSRSIIQLATAVKELESSSYDHEEYFDEDFDLSPIQSLYFQRPNTHGHFNQSFYLRVTRRTTVAQFQSAVEQLVARHSMLRARFSFSEERGWQQRLTNSQQCFDHTNGPLFAADFFDFGNEQYAFLTGHHLVVDLVTWRLLLEELEEILKGGQLLAPALPFQKWAELQSEHAETLELDEVLPPVNVPPMDFSYWGIQHQDNTYGNAGHASFELDTTLSSAFLTSCHTAYKTEPVEVLLASLIQSWSQVFTDRPVPAIFNEGHGREPWKSDIDITRTVGWFTALSPILVAPSQNPTDTVRKTKDFKRRIPGNGRPYFARRCLTEDGREHFKTHWPMEILFNYLGQYQQLERPDALLQPLGTMAGETGKAGGTSDFGHDTCRWGLFEISAFVFKGHLKVAFTFNRHMQHQDLIQQWISECQNTISKTIRELSLLDPKPTPSDFTLLSVTDESFYSMLDRLAGMGIKDSDVEDVYPCSSLQEGLLLSQTKDAGFYAAATLHEVKAPNAHLKWNAVADAWRQVVKRHQALRTVFLENVGAKEGLYNSVVLKDIGANIVHIECQNGSEAIGLIEEQRSISYNHGRCPNHRFTVCTTLDGRMFCSLEISHAIMDGHSMSMLVFDLEKACEGQLRLDGPLYSDYISWLLKQPQESSLEFWKSYLGGSEVCSFPVLDDGKTTEKELVSIRMDPTSISLPDLQGFCNTNGITLSNVFHTAWALTLSCYVGSNDVTFGYLTSARDSEEVHGVEDMCGPIINTLVCRVNLSDGSRCLLDVLQDVQRDYMEAIPHRHIALADVQHVLDLSGASLFNTALSYRRLPQEQPTDGNRLQIVEAKPIYDPTE</sequence>
<protein>
    <recommendedName>
        <fullName evidence="5">Condensation domain-containing protein</fullName>
    </recommendedName>
</protein>
<organism evidence="6 7">
    <name type="scientific">Neocucurbitaria cava</name>
    <dbReference type="NCBI Taxonomy" id="798079"/>
    <lineage>
        <taxon>Eukaryota</taxon>
        <taxon>Fungi</taxon>
        <taxon>Dikarya</taxon>
        <taxon>Ascomycota</taxon>
        <taxon>Pezizomycotina</taxon>
        <taxon>Dothideomycetes</taxon>
        <taxon>Pleosporomycetidae</taxon>
        <taxon>Pleosporales</taxon>
        <taxon>Pleosporineae</taxon>
        <taxon>Cucurbitariaceae</taxon>
        <taxon>Neocucurbitaria</taxon>
    </lineage>
</organism>
<evidence type="ECO:0000256" key="2">
    <source>
        <dbReference type="ARBA" id="ARBA00022450"/>
    </source>
</evidence>
<feature type="domain" description="Condensation" evidence="5">
    <location>
        <begin position="488"/>
        <end position="835"/>
    </location>
</feature>
<dbReference type="CDD" id="cd19542">
    <property type="entry name" value="CT_NRPS-like"/>
    <property type="match status" value="1"/>
</dbReference>
<dbReference type="Gene3D" id="3.30.559.30">
    <property type="entry name" value="Nonribosomal peptide synthetase, condensation domain"/>
    <property type="match status" value="2"/>
</dbReference>
<feature type="domain" description="Condensation" evidence="5">
    <location>
        <begin position="117"/>
        <end position="449"/>
    </location>
</feature>
<dbReference type="Gene3D" id="3.30.559.10">
    <property type="entry name" value="Chloramphenicol acetyltransferase-like domain"/>
    <property type="match status" value="2"/>
</dbReference>
<dbReference type="Pfam" id="PF00668">
    <property type="entry name" value="Condensation"/>
    <property type="match status" value="2"/>
</dbReference>
<dbReference type="AlphaFoldDB" id="A0A9W8YDF2"/>
<evidence type="ECO:0000256" key="4">
    <source>
        <dbReference type="ARBA" id="ARBA00029454"/>
    </source>
</evidence>
<keyword evidence="7" id="KW-1185">Reference proteome</keyword>
<comment type="similarity">
    <text evidence="4">Belongs to the NRP synthetase family.</text>
</comment>
<comment type="pathway">
    <text evidence="1">Mycotoxin biosynthesis.</text>
</comment>
<dbReference type="SUPFAM" id="SSF52777">
    <property type="entry name" value="CoA-dependent acyltransferases"/>
    <property type="match status" value="4"/>
</dbReference>
<dbReference type="CDD" id="cd19534">
    <property type="entry name" value="E_NRPS"/>
    <property type="match status" value="1"/>
</dbReference>
<evidence type="ECO:0000256" key="1">
    <source>
        <dbReference type="ARBA" id="ARBA00004685"/>
    </source>
</evidence>
<comment type="caution">
    <text evidence="6">The sequence shown here is derived from an EMBL/GenBank/DDBJ whole genome shotgun (WGS) entry which is preliminary data.</text>
</comment>
<dbReference type="FunFam" id="3.30.559.30:FF:000002">
    <property type="entry name" value="Nonribosomal peptide synthase Pes1"/>
    <property type="match status" value="1"/>
</dbReference>
<evidence type="ECO:0000259" key="5">
    <source>
        <dbReference type="Pfam" id="PF00668"/>
    </source>
</evidence>
<dbReference type="OrthoDB" id="416786at2759"/>
<dbReference type="PANTHER" id="PTHR45398:SF1">
    <property type="entry name" value="ENZYME, PUTATIVE (JCVI)-RELATED"/>
    <property type="match status" value="1"/>
</dbReference>
<dbReference type="EMBL" id="JAPEUY010000003">
    <property type="protein sequence ID" value="KAJ4374877.1"/>
    <property type="molecule type" value="Genomic_DNA"/>
</dbReference>
<dbReference type="GO" id="GO:0003824">
    <property type="term" value="F:catalytic activity"/>
    <property type="evidence" value="ECO:0007669"/>
    <property type="project" value="InterPro"/>
</dbReference>
<name>A0A9W8YDF2_9PLEO</name>
<keyword evidence="3" id="KW-0597">Phosphoprotein</keyword>
<reference evidence="6" key="1">
    <citation type="submission" date="2022-10" db="EMBL/GenBank/DDBJ databases">
        <title>Tapping the CABI collections for fungal endophytes: first genome assemblies for Collariella, Neodidymelliopsis, Ascochyta clinopodiicola, Didymella pomorum, Didymosphaeria variabile, Neocosmospora piperis and Neocucurbitaria cava.</title>
        <authorList>
            <person name="Hill R."/>
        </authorList>
    </citation>
    <scope>NUCLEOTIDE SEQUENCE</scope>
    <source>
        <strain evidence="6">IMI 356814</strain>
    </source>
</reference>
<keyword evidence="2" id="KW-0596">Phosphopantetheine</keyword>
<evidence type="ECO:0000256" key="3">
    <source>
        <dbReference type="ARBA" id="ARBA00022553"/>
    </source>
</evidence>
<accession>A0A9W8YDF2</accession>
<evidence type="ECO:0000313" key="7">
    <source>
        <dbReference type="Proteomes" id="UP001140560"/>
    </source>
</evidence>